<feature type="transmembrane region" description="Helical" evidence="3">
    <location>
        <begin position="293"/>
        <end position="315"/>
    </location>
</feature>
<evidence type="ECO:0000256" key="1">
    <source>
        <dbReference type="ARBA" id="ARBA00007606"/>
    </source>
</evidence>
<comment type="similarity">
    <text evidence="1">Belongs to the leguminous lectin family.</text>
</comment>
<feature type="signal peptide" evidence="4">
    <location>
        <begin position="1"/>
        <end position="25"/>
    </location>
</feature>
<keyword evidence="7" id="KW-1185">Reference proteome</keyword>
<evidence type="ECO:0000256" key="4">
    <source>
        <dbReference type="SAM" id="SignalP"/>
    </source>
</evidence>
<dbReference type="OrthoDB" id="2019747at2759"/>
<reference evidence="6" key="2">
    <citation type="submission" date="2021-01" db="UniProtKB">
        <authorList>
            <consortium name="EnsemblPlants"/>
        </authorList>
    </citation>
    <scope>IDENTIFICATION</scope>
</reference>
<dbReference type="CDD" id="cd06899">
    <property type="entry name" value="lectin_legume_LecRK_Arcelin_ConA"/>
    <property type="match status" value="1"/>
</dbReference>
<evidence type="ECO:0000259" key="5">
    <source>
        <dbReference type="Pfam" id="PF00139"/>
    </source>
</evidence>
<dbReference type="GO" id="GO:0030246">
    <property type="term" value="F:carbohydrate binding"/>
    <property type="evidence" value="ECO:0007669"/>
    <property type="project" value="UniProtKB-KW"/>
</dbReference>
<feature type="domain" description="Legume lectin" evidence="5">
    <location>
        <begin position="30"/>
        <end position="268"/>
    </location>
</feature>
<protein>
    <recommendedName>
        <fullName evidence="5">Legume lectin domain-containing protein</fullName>
    </recommendedName>
</protein>
<dbReference type="GeneID" id="115954174"/>
<dbReference type="FunCoup" id="A0A7N2M2Z9">
    <property type="interactions" value="2029"/>
</dbReference>
<reference evidence="6 7" key="1">
    <citation type="journal article" date="2016" name="G3 (Bethesda)">
        <title>First Draft Assembly and Annotation of the Genome of a California Endemic Oak Quercus lobata Nee (Fagaceae).</title>
        <authorList>
            <person name="Sork V.L."/>
            <person name="Fitz-Gibbon S.T."/>
            <person name="Puiu D."/>
            <person name="Crepeau M."/>
            <person name="Gugger P.F."/>
            <person name="Sherman R."/>
            <person name="Stevens K."/>
            <person name="Langley C.H."/>
            <person name="Pellegrini M."/>
            <person name="Salzberg S.L."/>
        </authorList>
    </citation>
    <scope>NUCLEOTIDE SEQUENCE [LARGE SCALE GENOMIC DNA]</scope>
    <source>
        <strain evidence="6 7">cv. SW786</strain>
    </source>
</reference>
<dbReference type="InterPro" id="IPR001220">
    <property type="entry name" value="Legume_lectin_dom"/>
</dbReference>
<dbReference type="OMA" id="PQWMHSE"/>
<dbReference type="PANTHER" id="PTHR32401">
    <property type="entry name" value="CONCANAVALIN A-LIKE LECTIN FAMILY PROTEIN"/>
    <property type="match status" value="1"/>
</dbReference>
<dbReference type="InParanoid" id="A0A7N2M2Z9"/>
<dbReference type="RefSeq" id="XP_030927937.1">
    <property type="nucleotide sequence ID" value="XM_031072077.1"/>
</dbReference>
<dbReference type="PANTHER" id="PTHR32401:SF16">
    <property type="entry name" value="CONCANAVALIN A-LIKE LECTIN FAMILY PROTEIN"/>
    <property type="match status" value="1"/>
</dbReference>
<dbReference type="AlphaFoldDB" id="A0A7N2M2Z9"/>
<keyword evidence="4" id="KW-0732">Signal</keyword>
<organism evidence="6 7">
    <name type="scientific">Quercus lobata</name>
    <name type="common">Valley oak</name>
    <dbReference type="NCBI Taxonomy" id="97700"/>
    <lineage>
        <taxon>Eukaryota</taxon>
        <taxon>Viridiplantae</taxon>
        <taxon>Streptophyta</taxon>
        <taxon>Embryophyta</taxon>
        <taxon>Tracheophyta</taxon>
        <taxon>Spermatophyta</taxon>
        <taxon>Magnoliopsida</taxon>
        <taxon>eudicotyledons</taxon>
        <taxon>Gunneridae</taxon>
        <taxon>Pentapetalae</taxon>
        <taxon>rosids</taxon>
        <taxon>fabids</taxon>
        <taxon>Fagales</taxon>
        <taxon>Fagaceae</taxon>
        <taxon>Quercus</taxon>
    </lineage>
</organism>
<keyword evidence="3" id="KW-0812">Transmembrane</keyword>
<dbReference type="EMBL" id="LRBV02000007">
    <property type="status" value="NOT_ANNOTATED_CDS"/>
    <property type="molecule type" value="Genomic_DNA"/>
</dbReference>
<keyword evidence="3" id="KW-0472">Membrane</keyword>
<dbReference type="EnsemblPlants" id="QL07p027523:mrna">
    <property type="protein sequence ID" value="QL07p027523:mrna:CDS:2"/>
    <property type="gene ID" value="QL07p027523"/>
</dbReference>
<evidence type="ECO:0000313" key="7">
    <source>
        <dbReference type="Proteomes" id="UP000594261"/>
    </source>
</evidence>
<name>A0A7N2M2Z9_QUELO</name>
<dbReference type="Pfam" id="PF00139">
    <property type="entry name" value="Lectin_legB"/>
    <property type="match status" value="1"/>
</dbReference>
<sequence length="355" mass="38758">MAAPSISSHFITFTFFIFFFKSLAADPNPSFSFTQFEKDPKFESNIALYGDAKVVDGGDAVQLTSPVSSSAGQVMYKKPIKLEEGNSRNMVSFSTYFSFSMSAGNGDGLDFFMVPSGFNVSEFNDSSFGGFLGSGKSKFKVVAVKFNTLSDGNNGLVKTHVGIGVSGVVSAKLSNVSAYNLSRVSEKIHAWIDYEAGSRRLEIRLSQNGSLRPSSPLLSYLIDLSKVLEYKEVFVGFSSSTGNSTKTCSVYSWSFKFRNVPNWMHSEPLDPKAIAKNTKASIVEKRSDCLSKVLAAMIFGASCGALTAFTVLYLWTIFGSKRPVVPEEFAKQPMDCEYKKVQVVVDKAAIKDGKK</sequence>
<dbReference type="InterPro" id="IPR050258">
    <property type="entry name" value="Leguminous_Lectin"/>
</dbReference>
<dbReference type="InterPro" id="IPR013320">
    <property type="entry name" value="ConA-like_dom_sf"/>
</dbReference>
<proteinExistence type="inferred from homology"/>
<dbReference type="SUPFAM" id="SSF49899">
    <property type="entry name" value="Concanavalin A-like lectins/glucanases"/>
    <property type="match status" value="1"/>
</dbReference>
<evidence type="ECO:0000256" key="2">
    <source>
        <dbReference type="ARBA" id="ARBA00022734"/>
    </source>
</evidence>
<keyword evidence="2" id="KW-0430">Lectin</keyword>
<accession>A0A7N2M2Z9</accession>
<keyword evidence="3" id="KW-1133">Transmembrane helix</keyword>
<gene>
    <name evidence="6" type="primary">LOC115954174</name>
</gene>
<dbReference type="Gramene" id="QL07p027523:mrna">
    <property type="protein sequence ID" value="QL07p027523:mrna:CDS:2"/>
    <property type="gene ID" value="QL07p027523"/>
</dbReference>
<dbReference type="Proteomes" id="UP000594261">
    <property type="component" value="Chromosome 7"/>
</dbReference>
<evidence type="ECO:0000256" key="3">
    <source>
        <dbReference type="SAM" id="Phobius"/>
    </source>
</evidence>
<evidence type="ECO:0000313" key="6">
    <source>
        <dbReference type="EnsemblPlants" id="QL07p027523:mrna:CDS:2"/>
    </source>
</evidence>
<dbReference type="Gene3D" id="2.60.120.200">
    <property type="match status" value="1"/>
</dbReference>
<dbReference type="KEGG" id="qlo:115954174"/>
<feature type="chain" id="PRO_5029587220" description="Legume lectin domain-containing protein" evidence="4">
    <location>
        <begin position="26"/>
        <end position="355"/>
    </location>
</feature>